<dbReference type="Proteomes" id="UP000299102">
    <property type="component" value="Unassembled WGS sequence"/>
</dbReference>
<reference evidence="1 2" key="1">
    <citation type="journal article" date="2019" name="Commun. Biol.">
        <title>The bagworm genome reveals a unique fibroin gene that provides high tensile strength.</title>
        <authorList>
            <person name="Kono N."/>
            <person name="Nakamura H."/>
            <person name="Ohtoshi R."/>
            <person name="Tomita M."/>
            <person name="Numata K."/>
            <person name="Arakawa K."/>
        </authorList>
    </citation>
    <scope>NUCLEOTIDE SEQUENCE [LARGE SCALE GENOMIC DNA]</scope>
</reference>
<organism evidence="1 2">
    <name type="scientific">Eumeta variegata</name>
    <name type="common">Bagworm moth</name>
    <name type="synonym">Eumeta japonica</name>
    <dbReference type="NCBI Taxonomy" id="151549"/>
    <lineage>
        <taxon>Eukaryota</taxon>
        <taxon>Metazoa</taxon>
        <taxon>Ecdysozoa</taxon>
        <taxon>Arthropoda</taxon>
        <taxon>Hexapoda</taxon>
        <taxon>Insecta</taxon>
        <taxon>Pterygota</taxon>
        <taxon>Neoptera</taxon>
        <taxon>Endopterygota</taxon>
        <taxon>Lepidoptera</taxon>
        <taxon>Glossata</taxon>
        <taxon>Ditrysia</taxon>
        <taxon>Tineoidea</taxon>
        <taxon>Psychidae</taxon>
        <taxon>Oiketicinae</taxon>
        <taxon>Eumeta</taxon>
    </lineage>
</organism>
<gene>
    <name evidence="1" type="ORF">EVAR_19108_1</name>
</gene>
<sequence>MPVHYESLSKELNIDSRGLTHIEHLTLSLVVVMLAIQEQKVTFGTLGLIRMGVGLGPRSTEKPSVPLDYSYNGCKRLLPRRAVG</sequence>
<accession>A0A4C1UQC6</accession>
<dbReference type="AlphaFoldDB" id="A0A4C1UQC6"/>
<keyword evidence="2" id="KW-1185">Reference proteome</keyword>
<name>A0A4C1UQC6_EUMVA</name>
<protein>
    <submittedName>
        <fullName evidence="1">Uncharacterized protein</fullName>
    </submittedName>
</protein>
<dbReference type="EMBL" id="BGZK01000204">
    <property type="protein sequence ID" value="GBP28257.1"/>
    <property type="molecule type" value="Genomic_DNA"/>
</dbReference>
<comment type="caution">
    <text evidence="1">The sequence shown here is derived from an EMBL/GenBank/DDBJ whole genome shotgun (WGS) entry which is preliminary data.</text>
</comment>
<evidence type="ECO:0000313" key="1">
    <source>
        <dbReference type="EMBL" id="GBP28257.1"/>
    </source>
</evidence>
<proteinExistence type="predicted"/>
<evidence type="ECO:0000313" key="2">
    <source>
        <dbReference type="Proteomes" id="UP000299102"/>
    </source>
</evidence>